<name>A0A4Y2G160_ARAVE</name>
<reference evidence="1 2" key="1">
    <citation type="journal article" date="2019" name="Sci. Rep.">
        <title>Orb-weaving spider Araneus ventricosus genome elucidates the spidroin gene catalogue.</title>
        <authorList>
            <person name="Kono N."/>
            <person name="Nakamura H."/>
            <person name="Ohtoshi R."/>
            <person name="Moran D.A.P."/>
            <person name="Shinohara A."/>
            <person name="Yoshida Y."/>
            <person name="Fujiwara M."/>
            <person name="Mori M."/>
            <person name="Tomita M."/>
            <person name="Arakawa K."/>
        </authorList>
    </citation>
    <scope>NUCLEOTIDE SEQUENCE [LARGE SCALE GENOMIC DNA]</scope>
</reference>
<gene>
    <name evidence="1" type="ORF">AVEN_213362_1</name>
</gene>
<sequence length="177" mass="20814">MMDCEVKVLHLLNSENKTEDQYHTFCEDLKNGSDCPLHLPEDCKKRYPSASAQYTLVFDQMEEWCFGLSGSREVWFSLGFCYFEHQREIGKCYEFLTKRMIENPNQTACDSYEFFNCMHGQVLQYCVNGPNVLANFLEGVIQSYPEYCRGCVDKSSIYWILDLLSFFSLVLFQKIWN</sequence>
<dbReference type="Proteomes" id="UP000499080">
    <property type="component" value="Unassembled WGS sequence"/>
</dbReference>
<protein>
    <submittedName>
        <fullName evidence="1">Uncharacterized protein</fullName>
    </submittedName>
</protein>
<evidence type="ECO:0000313" key="2">
    <source>
        <dbReference type="Proteomes" id="UP000499080"/>
    </source>
</evidence>
<evidence type="ECO:0000313" key="1">
    <source>
        <dbReference type="EMBL" id="GBM47460.1"/>
    </source>
</evidence>
<dbReference type="AlphaFoldDB" id="A0A4Y2G160"/>
<organism evidence="1 2">
    <name type="scientific">Araneus ventricosus</name>
    <name type="common">Orbweaver spider</name>
    <name type="synonym">Epeira ventricosa</name>
    <dbReference type="NCBI Taxonomy" id="182803"/>
    <lineage>
        <taxon>Eukaryota</taxon>
        <taxon>Metazoa</taxon>
        <taxon>Ecdysozoa</taxon>
        <taxon>Arthropoda</taxon>
        <taxon>Chelicerata</taxon>
        <taxon>Arachnida</taxon>
        <taxon>Araneae</taxon>
        <taxon>Araneomorphae</taxon>
        <taxon>Entelegynae</taxon>
        <taxon>Araneoidea</taxon>
        <taxon>Araneidae</taxon>
        <taxon>Araneus</taxon>
    </lineage>
</organism>
<dbReference type="EMBL" id="BGPR01001181">
    <property type="protein sequence ID" value="GBM47460.1"/>
    <property type="molecule type" value="Genomic_DNA"/>
</dbReference>
<keyword evidence="2" id="KW-1185">Reference proteome</keyword>
<comment type="caution">
    <text evidence="1">The sequence shown here is derived from an EMBL/GenBank/DDBJ whole genome shotgun (WGS) entry which is preliminary data.</text>
</comment>
<accession>A0A4Y2G160</accession>
<proteinExistence type="predicted"/>